<keyword evidence="2" id="KW-1133">Transmembrane helix</keyword>
<evidence type="ECO:0000256" key="2">
    <source>
        <dbReference type="SAM" id="Phobius"/>
    </source>
</evidence>
<dbReference type="Pfam" id="PF11258">
    <property type="entry name" value="DUF3048"/>
    <property type="match status" value="1"/>
</dbReference>
<evidence type="ECO:0000256" key="1">
    <source>
        <dbReference type="SAM" id="MobiDB-lite"/>
    </source>
</evidence>
<proteinExistence type="predicted"/>
<dbReference type="Gene3D" id="3.50.90.10">
    <property type="entry name" value="YerB-like"/>
    <property type="match status" value="1"/>
</dbReference>
<evidence type="ECO:0000259" key="3">
    <source>
        <dbReference type="Pfam" id="PF11258"/>
    </source>
</evidence>
<keyword evidence="2" id="KW-0812">Transmembrane</keyword>
<evidence type="ECO:0000259" key="4">
    <source>
        <dbReference type="Pfam" id="PF17479"/>
    </source>
</evidence>
<dbReference type="InterPro" id="IPR021416">
    <property type="entry name" value="DUF3048_N"/>
</dbReference>
<dbReference type="EMBL" id="JBHSXX010000001">
    <property type="protein sequence ID" value="MFC6870392.1"/>
    <property type="molecule type" value="Genomic_DNA"/>
</dbReference>
<name>A0ABW2C7B8_9PSEU</name>
<accession>A0ABW2C7B8</accession>
<dbReference type="SUPFAM" id="SSF159774">
    <property type="entry name" value="YerB-like"/>
    <property type="match status" value="1"/>
</dbReference>
<comment type="caution">
    <text evidence="5">The sequence shown here is derived from an EMBL/GenBank/DDBJ whole genome shotgun (WGS) entry which is preliminary data.</text>
</comment>
<dbReference type="InterPro" id="IPR023158">
    <property type="entry name" value="YerB-like_sf"/>
</dbReference>
<feature type="domain" description="DUF3048" evidence="4">
    <location>
        <begin position="198"/>
        <end position="307"/>
    </location>
</feature>
<organism evidence="5 6">
    <name type="scientific">Haloechinothrix salitolerans</name>
    <dbReference type="NCBI Taxonomy" id="926830"/>
    <lineage>
        <taxon>Bacteria</taxon>
        <taxon>Bacillati</taxon>
        <taxon>Actinomycetota</taxon>
        <taxon>Actinomycetes</taxon>
        <taxon>Pseudonocardiales</taxon>
        <taxon>Pseudonocardiaceae</taxon>
        <taxon>Haloechinothrix</taxon>
    </lineage>
</organism>
<reference evidence="6" key="1">
    <citation type="journal article" date="2019" name="Int. J. Syst. Evol. Microbiol.">
        <title>The Global Catalogue of Microorganisms (GCM) 10K type strain sequencing project: providing services to taxonomists for standard genome sequencing and annotation.</title>
        <authorList>
            <consortium name="The Broad Institute Genomics Platform"/>
            <consortium name="The Broad Institute Genome Sequencing Center for Infectious Disease"/>
            <person name="Wu L."/>
            <person name="Ma J."/>
        </authorList>
    </citation>
    <scope>NUCLEOTIDE SEQUENCE [LARGE SCALE GENOMIC DNA]</scope>
    <source>
        <strain evidence="6">KCTC 32255</strain>
    </source>
</reference>
<feature type="region of interest" description="Disordered" evidence="1">
    <location>
        <begin position="279"/>
        <end position="298"/>
    </location>
</feature>
<sequence>MMNRRARGWLIAVAIAVAVALVAAMIWYVMQLSEPSPEQARDDTLPSESVLAVKIDNVAAARPQTGLDAAEAIYVTPVEGGLTRLLAIYTGELPDAIGPVRSARESDIELLAQYGYPTFAYSGAAPDVLTELADAPLVPASPSRSGGYYRETERESPHNLYVDPAALPSPDAPPEQTVLQRGDAPAGGIVAASHTTSYGNATFEFSWSAREGWVISMDGSPISTTEGDGLSAGTVIEQHVEISDQGPADATGNRAPTYRTVGTGDATVLRNGRRFDAQWSRPAPEAPTRFTTSDGTPLPMEQGQVWILLVPSS</sequence>
<dbReference type="InterPro" id="IPR035328">
    <property type="entry name" value="DUF3048_C"/>
</dbReference>
<dbReference type="Pfam" id="PF17479">
    <property type="entry name" value="DUF3048_C"/>
    <property type="match status" value="1"/>
</dbReference>
<gene>
    <name evidence="5" type="ORF">ACFQGD_24965</name>
</gene>
<dbReference type="Proteomes" id="UP001596337">
    <property type="component" value="Unassembled WGS sequence"/>
</dbReference>
<feature type="domain" description="DUF3048" evidence="3">
    <location>
        <begin position="42"/>
        <end position="167"/>
    </location>
</feature>
<keyword evidence="2" id="KW-0472">Membrane</keyword>
<feature type="transmembrane region" description="Helical" evidence="2">
    <location>
        <begin position="9"/>
        <end position="30"/>
    </location>
</feature>
<evidence type="ECO:0000313" key="5">
    <source>
        <dbReference type="EMBL" id="MFC6870392.1"/>
    </source>
</evidence>
<protein>
    <submittedName>
        <fullName evidence="5">DUF3048 domain-containing protein</fullName>
    </submittedName>
</protein>
<dbReference type="RefSeq" id="WP_345395221.1">
    <property type="nucleotide sequence ID" value="NZ_BAABLA010000023.1"/>
</dbReference>
<evidence type="ECO:0000313" key="6">
    <source>
        <dbReference type="Proteomes" id="UP001596337"/>
    </source>
</evidence>
<keyword evidence="6" id="KW-1185">Reference proteome</keyword>